<reference evidence="2" key="1">
    <citation type="journal article" date="2021" name="Genome Biol. Evol.">
        <title>A High-Quality Reference Genome for a Parasitic Bivalve with Doubly Uniparental Inheritance (Bivalvia: Unionida).</title>
        <authorList>
            <person name="Smith C.H."/>
        </authorList>
    </citation>
    <scope>NUCLEOTIDE SEQUENCE</scope>
    <source>
        <strain evidence="2">CHS0354</strain>
    </source>
</reference>
<organism evidence="2 3">
    <name type="scientific">Potamilus streckersoni</name>
    <dbReference type="NCBI Taxonomy" id="2493646"/>
    <lineage>
        <taxon>Eukaryota</taxon>
        <taxon>Metazoa</taxon>
        <taxon>Spiralia</taxon>
        <taxon>Lophotrochozoa</taxon>
        <taxon>Mollusca</taxon>
        <taxon>Bivalvia</taxon>
        <taxon>Autobranchia</taxon>
        <taxon>Heteroconchia</taxon>
        <taxon>Palaeoheterodonta</taxon>
        <taxon>Unionida</taxon>
        <taxon>Unionoidea</taxon>
        <taxon>Unionidae</taxon>
        <taxon>Ambleminae</taxon>
        <taxon>Lampsilini</taxon>
        <taxon>Potamilus</taxon>
    </lineage>
</organism>
<name>A0AAE0SHV3_9BIVA</name>
<protein>
    <submittedName>
        <fullName evidence="2">Uncharacterized protein</fullName>
    </submittedName>
</protein>
<accession>A0AAE0SHV3</accession>
<feature type="region of interest" description="Disordered" evidence="1">
    <location>
        <begin position="92"/>
        <end position="196"/>
    </location>
</feature>
<gene>
    <name evidence="2" type="ORF">CHS0354_030438</name>
</gene>
<evidence type="ECO:0000313" key="3">
    <source>
        <dbReference type="Proteomes" id="UP001195483"/>
    </source>
</evidence>
<sequence length="309" mass="35797">MSKPKIRKILLDNSARRNLTNKDKTRKVIAPDTHDNTPGPSYVTNTKSPQHKSDKTNTHIIEIYTTPKYPTFDYRHEFEGYAITPKEKQPLIGQQKIKKSTITTNNLTTQHKTTTTPNNSNHRQDEQSQTQHMATESKHTNPQTTQNTRTKKEKKNRRDRTQNKHITPISKTTTGPNASTRQEKQTTSQNNETVTTHKTLTRQNNHFKSPLISNIQIETNTSQYTLHKNQEEQPNTQLNDIEMEHDTTQQIHQTTTPTHHRKEKYYPTNLTLYISSCNPELLTLTTKIILGQLKKLHQGPLKVKKQRQT</sequence>
<proteinExistence type="predicted"/>
<evidence type="ECO:0000256" key="1">
    <source>
        <dbReference type="SAM" id="MobiDB-lite"/>
    </source>
</evidence>
<dbReference type="AlphaFoldDB" id="A0AAE0SHV3"/>
<reference evidence="2" key="3">
    <citation type="submission" date="2023-05" db="EMBL/GenBank/DDBJ databases">
        <authorList>
            <person name="Smith C.H."/>
        </authorList>
    </citation>
    <scope>NUCLEOTIDE SEQUENCE</scope>
    <source>
        <strain evidence="2">CHS0354</strain>
        <tissue evidence="2">Mantle</tissue>
    </source>
</reference>
<comment type="caution">
    <text evidence="2">The sequence shown here is derived from an EMBL/GenBank/DDBJ whole genome shotgun (WGS) entry which is preliminary data.</text>
</comment>
<feature type="compositionally biased region" description="Polar residues" evidence="1">
    <location>
        <begin position="169"/>
        <end position="196"/>
    </location>
</feature>
<reference evidence="2" key="2">
    <citation type="journal article" date="2021" name="Genome Biol. Evol.">
        <title>Developing a high-quality reference genome for a parasitic bivalve with doubly uniparental inheritance (Bivalvia: Unionida).</title>
        <authorList>
            <person name="Smith C.H."/>
        </authorList>
    </citation>
    <scope>NUCLEOTIDE SEQUENCE</scope>
    <source>
        <strain evidence="2">CHS0354</strain>
        <tissue evidence="2">Mantle</tissue>
    </source>
</reference>
<feature type="region of interest" description="Disordered" evidence="1">
    <location>
        <begin position="1"/>
        <end position="56"/>
    </location>
</feature>
<dbReference type="EMBL" id="JAEAOA010001811">
    <property type="protein sequence ID" value="KAK3592296.1"/>
    <property type="molecule type" value="Genomic_DNA"/>
</dbReference>
<feature type="compositionally biased region" description="Low complexity" evidence="1">
    <location>
        <begin position="101"/>
        <end position="119"/>
    </location>
</feature>
<evidence type="ECO:0000313" key="2">
    <source>
        <dbReference type="EMBL" id="KAK3592296.1"/>
    </source>
</evidence>
<feature type="compositionally biased region" description="Basic residues" evidence="1">
    <location>
        <begin position="149"/>
        <end position="158"/>
    </location>
</feature>
<dbReference type="Proteomes" id="UP001195483">
    <property type="component" value="Unassembled WGS sequence"/>
</dbReference>
<keyword evidence="3" id="KW-1185">Reference proteome</keyword>
<feature type="compositionally biased region" description="Polar residues" evidence="1">
    <location>
        <begin position="36"/>
        <end position="48"/>
    </location>
</feature>